<reference evidence="2" key="1">
    <citation type="submission" date="2022-03" db="EMBL/GenBank/DDBJ databases">
        <authorList>
            <person name="Woo C.Y."/>
        </authorList>
    </citation>
    <scope>NUCLEOTIDE SEQUENCE</scope>
    <source>
        <strain evidence="2">CYS-02</strain>
    </source>
</reference>
<evidence type="ECO:0000256" key="1">
    <source>
        <dbReference type="SAM" id="Phobius"/>
    </source>
</evidence>
<proteinExistence type="predicted"/>
<keyword evidence="1" id="KW-0812">Transmembrane</keyword>
<evidence type="ECO:0000313" key="2">
    <source>
        <dbReference type="EMBL" id="MCJ0761872.1"/>
    </source>
</evidence>
<feature type="transmembrane region" description="Helical" evidence="1">
    <location>
        <begin position="6"/>
        <end position="26"/>
    </location>
</feature>
<keyword evidence="3" id="KW-1185">Reference proteome</keyword>
<sequence>MIKDLGRWLFGIHVVRKAALVFLFLFPPLRRRIRIYIGVEGGMAFVDEPALLAERPARILADLRLAGKKGAR</sequence>
<dbReference type="Proteomes" id="UP001139447">
    <property type="component" value="Unassembled WGS sequence"/>
</dbReference>
<comment type="caution">
    <text evidence="2">The sequence shown here is derived from an EMBL/GenBank/DDBJ whole genome shotgun (WGS) entry which is preliminary data.</text>
</comment>
<dbReference type="RefSeq" id="WP_243303576.1">
    <property type="nucleotide sequence ID" value="NZ_JALGBI010000001.1"/>
</dbReference>
<protein>
    <submittedName>
        <fullName evidence="2">Uncharacterized protein</fullName>
    </submittedName>
</protein>
<evidence type="ECO:0000313" key="3">
    <source>
        <dbReference type="Proteomes" id="UP001139447"/>
    </source>
</evidence>
<gene>
    <name evidence="2" type="ORF">MMF98_01490</name>
</gene>
<accession>A0A9X2AN02</accession>
<name>A0A9X2AN02_9BURK</name>
<dbReference type="AlphaFoldDB" id="A0A9X2AN02"/>
<dbReference type="EMBL" id="JALGBI010000001">
    <property type="protein sequence ID" value="MCJ0761872.1"/>
    <property type="molecule type" value="Genomic_DNA"/>
</dbReference>
<keyword evidence="1" id="KW-1133">Transmembrane helix</keyword>
<organism evidence="2 3">
    <name type="scientific">Variovorax terrae</name>
    <dbReference type="NCBI Taxonomy" id="2923278"/>
    <lineage>
        <taxon>Bacteria</taxon>
        <taxon>Pseudomonadati</taxon>
        <taxon>Pseudomonadota</taxon>
        <taxon>Betaproteobacteria</taxon>
        <taxon>Burkholderiales</taxon>
        <taxon>Comamonadaceae</taxon>
        <taxon>Variovorax</taxon>
    </lineage>
</organism>
<keyword evidence="1" id="KW-0472">Membrane</keyword>